<comment type="cofactor">
    <cofactor evidence="1 5 7">
        <name>pyridoxal 5'-phosphate</name>
        <dbReference type="ChEBI" id="CHEBI:597326"/>
    </cofactor>
</comment>
<evidence type="ECO:0000256" key="3">
    <source>
        <dbReference type="ARBA" id="ARBA00022898"/>
    </source>
</evidence>
<feature type="modified residue" description="N6-(pyridoxal phosphate)lysine" evidence="5">
    <location>
        <position position="163"/>
    </location>
</feature>
<dbReference type="InterPro" id="IPR024169">
    <property type="entry name" value="SP_NH2Trfase/AEP_transaminase"/>
</dbReference>
<name>A0A5E6M9A9_9BACT</name>
<dbReference type="Pfam" id="PF00266">
    <property type="entry name" value="Aminotran_5"/>
    <property type="match status" value="1"/>
</dbReference>
<keyword evidence="9" id="KW-0808">Transferase</keyword>
<dbReference type="Gene3D" id="3.90.1150.10">
    <property type="entry name" value="Aspartate Aminotransferase, domain 1"/>
    <property type="match status" value="1"/>
</dbReference>
<dbReference type="EC" id="2.6.1.51" evidence="9"/>
<evidence type="ECO:0000256" key="2">
    <source>
        <dbReference type="ARBA" id="ARBA00009236"/>
    </source>
</evidence>
<evidence type="ECO:0000256" key="4">
    <source>
        <dbReference type="PIRSR" id="PIRSR000524-1"/>
    </source>
</evidence>
<evidence type="ECO:0000259" key="8">
    <source>
        <dbReference type="Pfam" id="PF00266"/>
    </source>
</evidence>
<dbReference type="GO" id="GO:0019265">
    <property type="term" value="P:glycine biosynthetic process, by transamination of glyoxylate"/>
    <property type="evidence" value="ECO:0007669"/>
    <property type="project" value="TreeGrafter"/>
</dbReference>
<organism evidence="9 10">
    <name type="scientific">Methylacidimicrobium tartarophylax</name>
    <dbReference type="NCBI Taxonomy" id="1041768"/>
    <lineage>
        <taxon>Bacteria</taxon>
        <taxon>Pseudomonadati</taxon>
        <taxon>Verrucomicrobiota</taxon>
        <taxon>Methylacidimicrobium</taxon>
    </lineage>
</organism>
<keyword evidence="9" id="KW-0670">Pyruvate</keyword>
<dbReference type="InterPro" id="IPR000192">
    <property type="entry name" value="Aminotrans_V_dom"/>
</dbReference>
<evidence type="ECO:0000256" key="5">
    <source>
        <dbReference type="PIRSR" id="PIRSR000524-50"/>
    </source>
</evidence>
<feature type="binding site" evidence="4">
    <location>
        <position position="307"/>
    </location>
    <ligand>
        <name>substrate</name>
    </ligand>
</feature>
<dbReference type="PANTHER" id="PTHR21152">
    <property type="entry name" value="AMINOTRANSFERASE CLASS V"/>
    <property type="match status" value="1"/>
</dbReference>
<dbReference type="EC" id="2.6.1.45" evidence="9"/>
<evidence type="ECO:0000256" key="1">
    <source>
        <dbReference type="ARBA" id="ARBA00001933"/>
    </source>
</evidence>
<dbReference type="Gene3D" id="3.40.640.10">
    <property type="entry name" value="Type I PLP-dependent aspartate aminotransferase-like (Major domain)"/>
    <property type="match status" value="1"/>
</dbReference>
<evidence type="ECO:0000313" key="9">
    <source>
        <dbReference type="EMBL" id="VVM05984.1"/>
    </source>
</evidence>
<dbReference type="SUPFAM" id="SSF53383">
    <property type="entry name" value="PLP-dependent transferases"/>
    <property type="match status" value="1"/>
</dbReference>
<dbReference type="InterPro" id="IPR015421">
    <property type="entry name" value="PyrdxlP-dep_Trfase_major"/>
</dbReference>
<dbReference type="Proteomes" id="UP000334923">
    <property type="component" value="Unassembled WGS sequence"/>
</dbReference>
<evidence type="ECO:0000256" key="6">
    <source>
        <dbReference type="RuleBase" id="RU004075"/>
    </source>
</evidence>
<dbReference type="EMBL" id="CABFVA020000035">
    <property type="protein sequence ID" value="VVM05984.1"/>
    <property type="molecule type" value="Genomic_DNA"/>
</dbReference>
<dbReference type="PROSITE" id="PS00595">
    <property type="entry name" value="AA_TRANSFER_CLASS_5"/>
    <property type="match status" value="1"/>
</dbReference>
<keyword evidence="3 5" id="KW-0663">Pyridoxal phosphate</keyword>
<reference evidence="9 10" key="1">
    <citation type="submission" date="2019-09" db="EMBL/GenBank/DDBJ databases">
        <authorList>
            <person name="Cremers G."/>
        </authorList>
    </citation>
    <scope>NUCLEOTIDE SEQUENCE [LARGE SCALE GENOMIC DNA]</scope>
    <source>
        <strain evidence="9">4A</strain>
    </source>
</reference>
<gene>
    <name evidence="9" type="primary">AGXT</name>
    <name evidence="9" type="ORF">MAMT_00892</name>
</gene>
<dbReference type="PANTHER" id="PTHR21152:SF40">
    <property type="entry name" value="ALANINE--GLYOXYLATE AMINOTRANSFERASE"/>
    <property type="match status" value="1"/>
</dbReference>
<evidence type="ECO:0000256" key="7">
    <source>
        <dbReference type="RuleBase" id="RU004504"/>
    </source>
</evidence>
<dbReference type="InterPro" id="IPR020578">
    <property type="entry name" value="Aminotrans_V_PyrdxlP_BS"/>
</dbReference>
<dbReference type="EC" id="2.6.1.44" evidence="9"/>
<keyword evidence="10" id="KW-1185">Reference proteome</keyword>
<sequence length="334" mass="37239">MIGHRSKSFQDLYADLQPKLQALFYTQGPVFFSTSSAWGVMEAAVRNLTNRKVLCCANGAFSDKWYDVALRSGKDAERLTFPWGTPIDPEAVRQKLSTGEFDALTVIHNETSTGLMNPLSEIAAVMREFPEVSFIVDTVSSFSALRIPFDELGIDVMLASTQKALALPPGAALFAVSARALAKAETVPGRGYYFDFIEFQRNHEKNMTPSTPAIGHLYALRQKLAEIAAEGIEKRYARHRENAEIVRSWVKERGFALFPKEGFASLSLTCASNTRKIDVAQWIQILRSRFQCVIDGGYGKLKGQTFRISHMGDETPETVRQLLERLDECLAELG</sequence>
<feature type="domain" description="Aminotransferase class V" evidence="8">
    <location>
        <begin position="40"/>
        <end position="289"/>
    </location>
</feature>
<keyword evidence="9" id="KW-0032">Aminotransferase</keyword>
<dbReference type="GO" id="GO:0004760">
    <property type="term" value="F:L-serine-pyruvate transaminase activity"/>
    <property type="evidence" value="ECO:0007669"/>
    <property type="project" value="UniProtKB-EC"/>
</dbReference>
<evidence type="ECO:0000313" key="10">
    <source>
        <dbReference type="Proteomes" id="UP000334923"/>
    </source>
</evidence>
<dbReference type="AlphaFoldDB" id="A0A5E6M9A9"/>
<dbReference type="PIRSF" id="PIRSF000524">
    <property type="entry name" value="SPT"/>
    <property type="match status" value="1"/>
</dbReference>
<dbReference type="InterPro" id="IPR015424">
    <property type="entry name" value="PyrdxlP-dep_Trfase"/>
</dbReference>
<dbReference type="InterPro" id="IPR015422">
    <property type="entry name" value="PyrdxlP-dep_Trfase_small"/>
</dbReference>
<proteinExistence type="inferred from homology"/>
<comment type="similarity">
    <text evidence="2 6">Belongs to the class-V pyridoxal-phosphate-dependent aminotransferase family.</text>
</comment>
<dbReference type="GO" id="GO:0008453">
    <property type="term" value="F:alanine-glyoxylate transaminase activity"/>
    <property type="evidence" value="ECO:0007669"/>
    <property type="project" value="UniProtKB-EC"/>
</dbReference>
<dbReference type="GO" id="GO:0050281">
    <property type="term" value="F:L-serine-glyoxylate transaminase activity"/>
    <property type="evidence" value="ECO:0007669"/>
    <property type="project" value="UniProtKB-EC"/>
</dbReference>
<accession>A0A5E6M9A9</accession>
<protein>
    <submittedName>
        <fullName evidence="9">Alanine-glyoxylate transaminase / serine-glyoxylate transaminase / serine-pyruvate transaminase</fullName>
        <ecNumber evidence="9">2.6.1.44</ecNumber>
        <ecNumber evidence="9">2.6.1.45</ecNumber>
        <ecNumber evidence="9">2.6.1.51</ecNumber>
    </submittedName>
</protein>